<evidence type="ECO:0000313" key="4">
    <source>
        <dbReference type="Proteomes" id="UP000254329"/>
    </source>
</evidence>
<gene>
    <name evidence="2" type="ORF">NCTC1659_01439</name>
    <name evidence="3" type="ORF">NCTC8540_01418</name>
</gene>
<dbReference type="EMBL" id="UGHJ01000001">
    <property type="protein sequence ID" value="STO68900.1"/>
    <property type="molecule type" value="Genomic_DNA"/>
</dbReference>
<evidence type="ECO:0000313" key="3">
    <source>
        <dbReference type="EMBL" id="STO68900.1"/>
    </source>
</evidence>
<keyword evidence="1" id="KW-0732">Signal</keyword>
<keyword evidence="4" id="KW-1185">Reference proteome</keyword>
<reference evidence="4 5" key="1">
    <citation type="submission" date="2018-06" db="EMBL/GenBank/DDBJ databases">
        <authorList>
            <consortium name="Pathogen Informatics"/>
            <person name="Doyle S."/>
        </authorList>
    </citation>
    <scope>NUCLEOTIDE SEQUENCE [LARGE SCALE GENOMIC DNA]</scope>
    <source>
        <strain evidence="2 4">NCTC1659</strain>
        <strain evidence="3 5">NCTC8540</strain>
    </source>
</reference>
<feature type="chain" id="PRO_5044566763" evidence="1">
    <location>
        <begin position="37"/>
        <end position="193"/>
    </location>
</feature>
<feature type="signal peptide" evidence="1">
    <location>
        <begin position="1"/>
        <end position="36"/>
    </location>
</feature>
<evidence type="ECO:0000256" key="1">
    <source>
        <dbReference type="SAM" id="SignalP"/>
    </source>
</evidence>
<dbReference type="EMBL" id="UGHF01000001">
    <property type="protein sequence ID" value="STO60167.1"/>
    <property type="molecule type" value="Genomic_DNA"/>
</dbReference>
<accession>A0A1V4B169</accession>
<name>A0A1V4B169_9PAST</name>
<proteinExistence type="predicted"/>
<evidence type="ECO:0000313" key="5">
    <source>
        <dbReference type="Proteomes" id="UP000254496"/>
    </source>
</evidence>
<sequence>MTNFSLNPIFDGLKPIFAQCKIAVMSVFILSPVAFSATQSNVVENKPIQIRGINAISQHTNTELNQFIDNMIGLINTINPFIDFTTQIAYEMGALITDQDLIELEQRLKDFNQITQQIKVNMPQSIEKNKIFVEKLMSLSQKMTIFSQVVKSVKYKAISDKVVSTRIYQGEESIGYRFNAEHNFDEFKKLILA</sequence>
<dbReference type="OrthoDB" id="5691020at2"/>
<dbReference type="RefSeq" id="WP_078218378.1">
    <property type="nucleotide sequence ID" value="NZ_MUXZ01000016.1"/>
</dbReference>
<protein>
    <submittedName>
        <fullName evidence="2">Uncharacterized protein</fullName>
    </submittedName>
</protein>
<dbReference type="Proteomes" id="UP000254329">
    <property type="component" value="Unassembled WGS sequence"/>
</dbReference>
<dbReference type="AlphaFoldDB" id="A0A1V4B169"/>
<evidence type="ECO:0000313" key="2">
    <source>
        <dbReference type="EMBL" id="STO60167.1"/>
    </source>
</evidence>
<dbReference type="Proteomes" id="UP000254496">
    <property type="component" value="Unassembled WGS sequence"/>
</dbReference>
<organism evidence="2 4">
    <name type="scientific">Canicola haemoglobinophilus</name>
    <dbReference type="NCBI Taxonomy" id="733"/>
    <lineage>
        <taxon>Bacteria</taxon>
        <taxon>Pseudomonadati</taxon>
        <taxon>Pseudomonadota</taxon>
        <taxon>Gammaproteobacteria</taxon>
        <taxon>Pasteurellales</taxon>
        <taxon>Pasteurellaceae</taxon>
        <taxon>Canicola</taxon>
    </lineage>
</organism>